<organism evidence="1 2">
    <name type="scientific">Arachnia propionica</name>
    <dbReference type="NCBI Taxonomy" id="1750"/>
    <lineage>
        <taxon>Bacteria</taxon>
        <taxon>Bacillati</taxon>
        <taxon>Actinomycetota</taxon>
        <taxon>Actinomycetes</taxon>
        <taxon>Propionibacteriales</taxon>
        <taxon>Propionibacteriaceae</taxon>
        <taxon>Arachnia</taxon>
    </lineage>
</organism>
<dbReference type="GeneID" id="64407731"/>
<sequence length="301" mass="33201">MTDPYQTPAAVESAIRSAAQKAAQNDKSLSTQERIRLEYFHRFLCRIFSETPTDAWLLKGGTALLARVPSARATSDVDLFNRRHSLAAALTELRRLAALDLGDFFRFEYVSQTDSLGGKQQAYTEGIRVSFDVYLGVNKKDRLNVDPVVKAVTTETPETIIPSNVLTLPKLPQCEYRLYPLVDQMADKVCATLSLYNGHSSTRVKDLVDLVVLTLTQTIDGGSLEVAITREAASRGLPLPETFTVPPDWDASYRRLASPIPDCKDHLTVALATSLVNALLEPVLAGKAKGLRWDPGIRAWV</sequence>
<gene>
    <name evidence="1" type="ORF">NCTC12967_02290</name>
</gene>
<protein>
    <submittedName>
        <fullName evidence="1">Nucleotidyl transferase of uncharacterized function (DUF1814)</fullName>
    </submittedName>
</protein>
<dbReference type="EMBL" id="LR134406">
    <property type="protein sequence ID" value="VEH70981.1"/>
    <property type="molecule type" value="Genomic_DNA"/>
</dbReference>
<dbReference type="RefSeq" id="WP_061787923.1">
    <property type="nucleotide sequence ID" value="NZ_LR134406.1"/>
</dbReference>
<evidence type="ECO:0000313" key="2">
    <source>
        <dbReference type="Proteomes" id="UP000273044"/>
    </source>
</evidence>
<dbReference type="GO" id="GO:0016740">
    <property type="term" value="F:transferase activity"/>
    <property type="evidence" value="ECO:0007669"/>
    <property type="project" value="UniProtKB-KW"/>
</dbReference>
<dbReference type="Pfam" id="PF08843">
    <property type="entry name" value="AbiEii"/>
    <property type="match status" value="1"/>
</dbReference>
<reference evidence="1 2" key="1">
    <citation type="submission" date="2018-12" db="EMBL/GenBank/DDBJ databases">
        <authorList>
            <consortium name="Pathogen Informatics"/>
        </authorList>
    </citation>
    <scope>NUCLEOTIDE SEQUENCE [LARGE SCALE GENOMIC DNA]</scope>
    <source>
        <strain evidence="1 2">NCTC12967</strain>
    </source>
</reference>
<evidence type="ECO:0000313" key="1">
    <source>
        <dbReference type="EMBL" id="VEH70981.1"/>
    </source>
</evidence>
<keyword evidence="2" id="KW-1185">Reference proteome</keyword>
<keyword evidence="1" id="KW-0808">Transferase</keyword>
<accession>A0A3S4UG92</accession>
<dbReference type="AlphaFoldDB" id="A0A3S4UG92"/>
<proteinExistence type="predicted"/>
<dbReference type="InterPro" id="IPR014942">
    <property type="entry name" value="AbiEii"/>
</dbReference>
<name>A0A3S4UG92_9ACTN</name>
<dbReference type="Proteomes" id="UP000273044">
    <property type="component" value="Chromosome"/>
</dbReference>